<dbReference type="InterPro" id="IPR036844">
    <property type="entry name" value="Hint_dom_sf"/>
</dbReference>
<dbReference type="SUPFAM" id="SSF51294">
    <property type="entry name" value="Hedgehog/intein (Hint) domain"/>
    <property type="match status" value="1"/>
</dbReference>
<feature type="domain" description="Hedgehog/Intein (Hint)" evidence="1">
    <location>
        <begin position="186"/>
        <end position="323"/>
    </location>
</feature>
<evidence type="ECO:0000313" key="2">
    <source>
        <dbReference type="EMBL" id="SMX43250.1"/>
    </source>
</evidence>
<dbReference type="OrthoDB" id="6305173at2"/>
<proteinExistence type="predicted"/>
<gene>
    <name evidence="2" type="ORF">COL8621_02253</name>
</gene>
<dbReference type="Pfam" id="PF13403">
    <property type="entry name" value="Hint_2"/>
    <property type="match status" value="1"/>
</dbReference>
<evidence type="ECO:0000313" key="3">
    <source>
        <dbReference type="Proteomes" id="UP000202922"/>
    </source>
</evidence>
<dbReference type="CDD" id="cd00081">
    <property type="entry name" value="Hint"/>
    <property type="match status" value="1"/>
</dbReference>
<dbReference type="InterPro" id="IPR028992">
    <property type="entry name" value="Hedgehog/Intein_dom"/>
</dbReference>
<keyword evidence="3" id="KW-1185">Reference proteome</keyword>
<dbReference type="RefSeq" id="WP_093967429.1">
    <property type="nucleotide sequence ID" value="NZ_FXYE01000002.1"/>
</dbReference>
<protein>
    <recommendedName>
        <fullName evidence="1">Hedgehog/Intein (Hint) domain-containing protein</fullName>
    </recommendedName>
</protein>
<organism evidence="2 3">
    <name type="scientific">Actibacterium lipolyticum</name>
    <dbReference type="NCBI Taxonomy" id="1524263"/>
    <lineage>
        <taxon>Bacteria</taxon>
        <taxon>Pseudomonadati</taxon>
        <taxon>Pseudomonadota</taxon>
        <taxon>Alphaproteobacteria</taxon>
        <taxon>Rhodobacterales</taxon>
        <taxon>Roseobacteraceae</taxon>
        <taxon>Actibacterium</taxon>
    </lineage>
</organism>
<sequence length="372" mass="39486">MANGTVVAYGSNVLESPTANTTSGTGYLGGGQMQITSGNAVFEADDIVVIDVENLTATGEIDGNSRIVGITVYDNTTDYISGTPLYTYTPMNPGQYANIQSDVSGLGDNYLRFNSNILVSADAGAPTLTQLIVAAGEDLVGGLQSGPITLNRFTDNDYDASGTIDAGTVEAANGAYNTQNNQLVVICFVRGTLIDTPMGRIAIEDLKAGDEVTTLDNGAMPIRWIGQRTVPATGDLAPILIRRGALGNIRDLKVSPQHRMFVRDAMAELYCGEPEVLVAAKHLVNGDTICRVPGGEVEYFHIMLDNHQILLAEGCGAESLYPGRTAMSSLTDDARDEVLSLFPELSVSAKSYGHLARYQLNKGEAAVICNYS</sequence>
<reference evidence="3" key="1">
    <citation type="submission" date="2017-05" db="EMBL/GenBank/DDBJ databases">
        <authorList>
            <person name="Rodrigo-Torres L."/>
            <person name="Arahal R. D."/>
            <person name="Lucena T."/>
        </authorList>
    </citation>
    <scope>NUCLEOTIDE SEQUENCE [LARGE SCALE GENOMIC DNA]</scope>
    <source>
        <strain evidence="3">CECT 8621</strain>
    </source>
</reference>
<dbReference type="AlphaFoldDB" id="A0A238KKJ7"/>
<dbReference type="Gene3D" id="2.170.16.10">
    <property type="entry name" value="Hedgehog/Intein (Hint) domain"/>
    <property type="match status" value="1"/>
</dbReference>
<evidence type="ECO:0000259" key="1">
    <source>
        <dbReference type="Pfam" id="PF13403"/>
    </source>
</evidence>
<accession>A0A238KKJ7</accession>
<dbReference type="Proteomes" id="UP000202922">
    <property type="component" value="Unassembled WGS sequence"/>
</dbReference>
<dbReference type="EMBL" id="FXYE01000002">
    <property type="protein sequence ID" value="SMX43250.1"/>
    <property type="molecule type" value="Genomic_DNA"/>
</dbReference>
<name>A0A238KKJ7_9RHOB</name>